<dbReference type="PANTHER" id="PTHR11548:SF9">
    <property type="entry name" value="THYMIDYLATE SYNTHASE"/>
    <property type="match status" value="1"/>
</dbReference>
<evidence type="ECO:0000313" key="5">
    <source>
        <dbReference type="Proteomes" id="UP001601521"/>
    </source>
</evidence>
<sequence>MTASSLPTFDTFEQAYLTYLRRVRDEPEYRNAPRGQRSREILGVAYRLANPRERVIRAAERRTNIVFNFAEALWYLSGSNSLEFIEYYAPSIRRYSADGRTLRGTAYGPRIFHCGASGFDQWASVVSTLRADPDSKRALVQIFAPEELLVPDNIDVACTIGLQYLVREGRLHSIAFMRANDAYRGTVSDVFSFTLLQEVLATQLGLELGDYTHIASSYHLYAGDDARADEVLAGSGSGGTDDVFPPMPAGDNWPAIHAVIRLEGLLRTNRLQLRRSDIGALGLPYYWTQVVILLALHAGRRNTGTIDLELFEDLDPLYRRLLDNCWRAGYAAAH</sequence>
<dbReference type="InterPro" id="IPR023451">
    <property type="entry name" value="Thymidate_synth/dCMP_Mease_dom"/>
</dbReference>
<dbReference type="InterPro" id="IPR045097">
    <property type="entry name" value="Thymidate_synth/dCMP_Mease"/>
</dbReference>
<dbReference type="Proteomes" id="UP001601521">
    <property type="component" value="Unassembled WGS sequence"/>
</dbReference>
<dbReference type="RefSeq" id="WP_387249609.1">
    <property type="nucleotide sequence ID" value="NZ_JBIALX010000002.1"/>
</dbReference>
<evidence type="ECO:0000313" key="4">
    <source>
        <dbReference type="EMBL" id="MFF0452884.1"/>
    </source>
</evidence>
<evidence type="ECO:0000259" key="3">
    <source>
        <dbReference type="Pfam" id="PF00303"/>
    </source>
</evidence>
<dbReference type="InterPro" id="IPR036926">
    <property type="entry name" value="Thymidate_synth/dCMP_Mease_sf"/>
</dbReference>
<dbReference type="CDD" id="cd00351">
    <property type="entry name" value="TS_Pyrimidine_HMase"/>
    <property type="match status" value="1"/>
</dbReference>
<dbReference type="PANTHER" id="PTHR11548">
    <property type="entry name" value="THYMIDYLATE SYNTHASE 1"/>
    <property type="match status" value="1"/>
</dbReference>
<reference evidence="4 5" key="1">
    <citation type="submission" date="2024-10" db="EMBL/GenBank/DDBJ databases">
        <title>The Natural Products Discovery Center: Release of the First 8490 Sequenced Strains for Exploring Actinobacteria Biosynthetic Diversity.</title>
        <authorList>
            <person name="Kalkreuter E."/>
            <person name="Kautsar S.A."/>
            <person name="Yang D."/>
            <person name="Bader C.D."/>
            <person name="Teijaro C.N."/>
            <person name="Fluegel L."/>
            <person name="Davis C.M."/>
            <person name="Simpson J.R."/>
            <person name="Lauterbach L."/>
            <person name="Steele A.D."/>
            <person name="Gui C."/>
            <person name="Meng S."/>
            <person name="Li G."/>
            <person name="Viehrig K."/>
            <person name="Ye F."/>
            <person name="Su P."/>
            <person name="Kiefer A.F."/>
            <person name="Nichols A."/>
            <person name="Cepeda A.J."/>
            <person name="Yan W."/>
            <person name="Fan B."/>
            <person name="Jiang Y."/>
            <person name="Adhikari A."/>
            <person name="Zheng C.-J."/>
            <person name="Schuster L."/>
            <person name="Cowan T.M."/>
            <person name="Smanski M.J."/>
            <person name="Chevrette M.G."/>
            <person name="De Carvalho L.P.S."/>
            <person name="Shen B."/>
        </authorList>
    </citation>
    <scope>NUCLEOTIDE SEQUENCE [LARGE SCALE GENOMIC DNA]</scope>
    <source>
        <strain evidence="4 5">NPDC004550</strain>
    </source>
</reference>
<dbReference type="GO" id="GO:0004799">
    <property type="term" value="F:thymidylate synthase activity"/>
    <property type="evidence" value="ECO:0007669"/>
    <property type="project" value="UniProtKB-EC"/>
</dbReference>
<comment type="caution">
    <text evidence="4">The sequence shown here is derived from an EMBL/GenBank/DDBJ whole genome shotgun (WGS) entry which is preliminary data.</text>
</comment>
<keyword evidence="2 4" id="KW-0808">Transferase</keyword>
<keyword evidence="5" id="KW-1185">Reference proteome</keyword>
<dbReference type="Gene3D" id="3.30.572.10">
    <property type="entry name" value="Thymidylate synthase/dCMP hydroxymethylase domain"/>
    <property type="match status" value="1"/>
</dbReference>
<dbReference type="GO" id="GO:0032259">
    <property type="term" value="P:methylation"/>
    <property type="evidence" value="ECO:0007669"/>
    <property type="project" value="UniProtKB-KW"/>
</dbReference>
<keyword evidence="1 4" id="KW-0489">Methyltransferase</keyword>
<dbReference type="Pfam" id="PF00303">
    <property type="entry name" value="Thymidylat_synt"/>
    <property type="match status" value="1"/>
</dbReference>
<feature type="domain" description="Thymidylate synthase/dCMP hydroxymethylase" evidence="3">
    <location>
        <begin position="14"/>
        <end position="223"/>
    </location>
</feature>
<dbReference type="EC" id="2.1.1.45" evidence="4"/>
<evidence type="ECO:0000256" key="2">
    <source>
        <dbReference type="ARBA" id="ARBA00022679"/>
    </source>
</evidence>
<dbReference type="EMBL" id="JBIALX010000002">
    <property type="protein sequence ID" value="MFF0452884.1"/>
    <property type="molecule type" value="Genomic_DNA"/>
</dbReference>
<evidence type="ECO:0000256" key="1">
    <source>
        <dbReference type="ARBA" id="ARBA00022603"/>
    </source>
</evidence>
<proteinExistence type="predicted"/>
<name>A0ABW6ND02_9NOCA</name>
<accession>A0ABW6ND02</accession>
<dbReference type="SUPFAM" id="SSF55831">
    <property type="entry name" value="Thymidylate synthase/dCMP hydroxymethylase"/>
    <property type="match status" value="1"/>
</dbReference>
<organism evidence="4 5">
    <name type="scientific">Nocardia africana</name>
    <dbReference type="NCBI Taxonomy" id="134964"/>
    <lineage>
        <taxon>Bacteria</taxon>
        <taxon>Bacillati</taxon>
        <taxon>Actinomycetota</taxon>
        <taxon>Actinomycetes</taxon>
        <taxon>Mycobacteriales</taxon>
        <taxon>Nocardiaceae</taxon>
        <taxon>Nocardia</taxon>
    </lineage>
</organism>
<protein>
    <submittedName>
        <fullName evidence="4">Thymidylate synthase</fullName>
        <ecNumber evidence="4">2.1.1.45</ecNumber>
    </submittedName>
</protein>
<gene>
    <name evidence="4" type="ORF">ACFYTH_05890</name>
</gene>